<protein>
    <submittedName>
        <fullName evidence="2">Uncharacterized protein</fullName>
    </submittedName>
</protein>
<gene>
    <name evidence="2" type="ORF">B0H16DRAFT_1347592</name>
</gene>
<dbReference type="AlphaFoldDB" id="A0AAD7GQX0"/>
<sequence length="247" mass="27899">PSDGIDRSEWDPNLVEVYAYLSSKRWGPKWDELLAQLVQFEWSNYFHYDMGKIQKITHRPEEIAEWMKRHRVANDFPLNPALTPGFGERLLAWWQDLGPKDRWKDVQGMESPPQEEERYGIAPKWKGVVQFGRNGIQLIVLALAWWGQDIWNRGSAAGLGGGEKALEAASDWQRLSQDVSWFLVAGQRERDPEEAAPEPENTAAKKGRGKGKGNGKGKGARAEKDKGGTEKEKEKDATGTGTTVKKR</sequence>
<evidence type="ECO:0000313" key="3">
    <source>
        <dbReference type="Proteomes" id="UP001215598"/>
    </source>
</evidence>
<organism evidence="2 3">
    <name type="scientific">Mycena metata</name>
    <dbReference type="NCBI Taxonomy" id="1033252"/>
    <lineage>
        <taxon>Eukaryota</taxon>
        <taxon>Fungi</taxon>
        <taxon>Dikarya</taxon>
        <taxon>Basidiomycota</taxon>
        <taxon>Agaricomycotina</taxon>
        <taxon>Agaricomycetes</taxon>
        <taxon>Agaricomycetidae</taxon>
        <taxon>Agaricales</taxon>
        <taxon>Marasmiineae</taxon>
        <taxon>Mycenaceae</taxon>
        <taxon>Mycena</taxon>
    </lineage>
</organism>
<feature type="compositionally biased region" description="Basic residues" evidence="1">
    <location>
        <begin position="205"/>
        <end position="219"/>
    </location>
</feature>
<reference evidence="2" key="1">
    <citation type="submission" date="2023-03" db="EMBL/GenBank/DDBJ databases">
        <title>Massive genome expansion in bonnet fungi (Mycena s.s.) driven by repeated elements and novel gene families across ecological guilds.</title>
        <authorList>
            <consortium name="Lawrence Berkeley National Laboratory"/>
            <person name="Harder C.B."/>
            <person name="Miyauchi S."/>
            <person name="Viragh M."/>
            <person name="Kuo A."/>
            <person name="Thoen E."/>
            <person name="Andreopoulos B."/>
            <person name="Lu D."/>
            <person name="Skrede I."/>
            <person name="Drula E."/>
            <person name="Henrissat B."/>
            <person name="Morin E."/>
            <person name="Kohler A."/>
            <person name="Barry K."/>
            <person name="LaButti K."/>
            <person name="Morin E."/>
            <person name="Salamov A."/>
            <person name="Lipzen A."/>
            <person name="Mereny Z."/>
            <person name="Hegedus B."/>
            <person name="Baldrian P."/>
            <person name="Stursova M."/>
            <person name="Weitz H."/>
            <person name="Taylor A."/>
            <person name="Grigoriev I.V."/>
            <person name="Nagy L.G."/>
            <person name="Martin F."/>
            <person name="Kauserud H."/>
        </authorList>
    </citation>
    <scope>NUCLEOTIDE SEQUENCE</scope>
    <source>
        <strain evidence="2">CBHHK182m</strain>
    </source>
</reference>
<feature type="non-terminal residue" evidence="2">
    <location>
        <position position="1"/>
    </location>
</feature>
<evidence type="ECO:0000313" key="2">
    <source>
        <dbReference type="EMBL" id="KAJ7702508.1"/>
    </source>
</evidence>
<evidence type="ECO:0000256" key="1">
    <source>
        <dbReference type="SAM" id="MobiDB-lite"/>
    </source>
</evidence>
<dbReference type="Proteomes" id="UP001215598">
    <property type="component" value="Unassembled WGS sequence"/>
</dbReference>
<proteinExistence type="predicted"/>
<feature type="compositionally biased region" description="Basic and acidic residues" evidence="1">
    <location>
        <begin position="220"/>
        <end position="237"/>
    </location>
</feature>
<feature type="compositionally biased region" description="Low complexity" evidence="1">
    <location>
        <begin position="238"/>
        <end position="247"/>
    </location>
</feature>
<accession>A0AAD7GQX0</accession>
<name>A0AAD7GQX0_9AGAR</name>
<feature type="region of interest" description="Disordered" evidence="1">
    <location>
        <begin position="188"/>
        <end position="247"/>
    </location>
</feature>
<keyword evidence="3" id="KW-1185">Reference proteome</keyword>
<dbReference type="EMBL" id="JARKIB010000516">
    <property type="protein sequence ID" value="KAJ7702508.1"/>
    <property type="molecule type" value="Genomic_DNA"/>
</dbReference>
<comment type="caution">
    <text evidence="2">The sequence shown here is derived from an EMBL/GenBank/DDBJ whole genome shotgun (WGS) entry which is preliminary data.</text>
</comment>